<reference evidence="4" key="1">
    <citation type="submission" date="2017-01" db="EMBL/GenBank/DDBJ databases">
        <authorList>
            <person name="Wang Y."/>
            <person name="White M."/>
            <person name="Kvist S."/>
            <person name="Moncalvo J.-M."/>
        </authorList>
    </citation>
    <scope>NUCLEOTIDE SEQUENCE [LARGE SCALE GENOMIC DNA]</scope>
    <source>
        <strain evidence="4">ID-206-W2</strain>
    </source>
</reference>
<organism evidence="3 4">
    <name type="scientific">Smittium culicis</name>
    <dbReference type="NCBI Taxonomy" id="133412"/>
    <lineage>
        <taxon>Eukaryota</taxon>
        <taxon>Fungi</taxon>
        <taxon>Fungi incertae sedis</taxon>
        <taxon>Zoopagomycota</taxon>
        <taxon>Kickxellomycotina</taxon>
        <taxon>Harpellomycetes</taxon>
        <taxon>Harpellales</taxon>
        <taxon>Legeriomycetaceae</taxon>
        <taxon>Smittium</taxon>
    </lineage>
</organism>
<keyword evidence="4" id="KW-1185">Reference proteome</keyword>
<dbReference type="Proteomes" id="UP000187429">
    <property type="component" value="Unassembled WGS sequence"/>
</dbReference>
<proteinExistence type="predicted"/>
<gene>
    <name evidence="3" type="ORF">AYI69_g4854</name>
</gene>
<dbReference type="SUPFAM" id="SSF54928">
    <property type="entry name" value="RNA-binding domain, RBD"/>
    <property type="match status" value="1"/>
</dbReference>
<dbReference type="AlphaFoldDB" id="A0A1R1YA54"/>
<sequence length="140" mass="16013">METINALETNDPRGVSIFAVSRDPKIYSDKRAIWVENFDRTVHEKELRDIFGQVGPIESLTMGVDKFNRSLCKAEIVYKNSGIAKDAVQFISGEVYTNKIGFRLDVTYSSLEKYNELVDYKYKSSLPKHNDVTINQRLGL</sequence>
<dbReference type="PROSITE" id="PS50102">
    <property type="entry name" value="RRM"/>
    <property type="match status" value="1"/>
</dbReference>
<dbReference type="CDD" id="cd00590">
    <property type="entry name" value="RRM_SF"/>
    <property type="match status" value="1"/>
</dbReference>
<dbReference type="OrthoDB" id="201398at2759"/>
<dbReference type="Pfam" id="PF00076">
    <property type="entry name" value="RRM_1"/>
    <property type="match status" value="1"/>
</dbReference>
<accession>A0A1R1YA54</accession>
<dbReference type="InterPro" id="IPR012677">
    <property type="entry name" value="Nucleotide-bd_a/b_plait_sf"/>
</dbReference>
<dbReference type="EMBL" id="LSSM01001956">
    <property type="protein sequence ID" value="OMJ23817.1"/>
    <property type="molecule type" value="Genomic_DNA"/>
</dbReference>
<dbReference type="GO" id="GO:0003723">
    <property type="term" value="F:RNA binding"/>
    <property type="evidence" value="ECO:0007669"/>
    <property type="project" value="UniProtKB-UniRule"/>
</dbReference>
<name>A0A1R1YA54_9FUNG</name>
<feature type="domain" description="RRM" evidence="2">
    <location>
        <begin position="31"/>
        <end position="111"/>
    </location>
</feature>
<comment type="caution">
    <text evidence="3">The sequence shown here is derived from an EMBL/GenBank/DDBJ whole genome shotgun (WGS) entry which is preliminary data.</text>
</comment>
<dbReference type="SMART" id="SM00360">
    <property type="entry name" value="RRM"/>
    <property type="match status" value="1"/>
</dbReference>
<evidence type="ECO:0000313" key="3">
    <source>
        <dbReference type="EMBL" id="OMJ23817.1"/>
    </source>
</evidence>
<evidence type="ECO:0000313" key="4">
    <source>
        <dbReference type="Proteomes" id="UP000187429"/>
    </source>
</evidence>
<dbReference type="Gene3D" id="3.30.70.330">
    <property type="match status" value="1"/>
</dbReference>
<evidence type="ECO:0000259" key="2">
    <source>
        <dbReference type="PROSITE" id="PS50102"/>
    </source>
</evidence>
<evidence type="ECO:0000256" key="1">
    <source>
        <dbReference type="PROSITE-ProRule" id="PRU00176"/>
    </source>
</evidence>
<dbReference type="InterPro" id="IPR035979">
    <property type="entry name" value="RBD_domain_sf"/>
</dbReference>
<dbReference type="InterPro" id="IPR000504">
    <property type="entry name" value="RRM_dom"/>
</dbReference>
<protein>
    <recommendedName>
        <fullName evidence="2">RRM domain-containing protein</fullName>
    </recommendedName>
</protein>
<keyword evidence="1" id="KW-0694">RNA-binding</keyword>